<dbReference type="WBParaSite" id="MCU_014930-RA">
    <property type="protein sequence ID" value="MCU_014930-RA"/>
    <property type="gene ID" value="MCU_014930"/>
</dbReference>
<organism evidence="1">
    <name type="scientific">Mesocestoides corti</name>
    <name type="common">Flatworm</name>
    <dbReference type="NCBI Taxonomy" id="53468"/>
    <lineage>
        <taxon>Eukaryota</taxon>
        <taxon>Metazoa</taxon>
        <taxon>Spiralia</taxon>
        <taxon>Lophotrochozoa</taxon>
        <taxon>Platyhelminthes</taxon>
        <taxon>Cestoda</taxon>
        <taxon>Eucestoda</taxon>
        <taxon>Cyclophyllidea</taxon>
        <taxon>Mesocestoididae</taxon>
        <taxon>Mesocestoides</taxon>
    </lineage>
</organism>
<name>A0A5K3G3J2_MESCO</name>
<reference evidence="1" key="1">
    <citation type="submission" date="2019-11" db="UniProtKB">
        <authorList>
            <consortium name="WormBaseParasite"/>
        </authorList>
    </citation>
    <scope>IDENTIFICATION</scope>
</reference>
<protein>
    <submittedName>
        <fullName evidence="1">Homeobox domain-containing protein</fullName>
    </submittedName>
</protein>
<proteinExistence type="predicted"/>
<dbReference type="AlphaFoldDB" id="A0A5K3G3J2"/>
<accession>A0A5K3G3J2</accession>
<evidence type="ECO:0000313" key="1">
    <source>
        <dbReference type="WBParaSite" id="MCU_014930-RA"/>
    </source>
</evidence>
<sequence>MFVRYAPYPDPYPGSSYQTESRNQVTRHLERQHSAIYCAHPQPSTSMHHFMPAPGNQANTPCSARPMRSAPPHIPTTDLSVLAARPDEGTLSQTTSHMSNRRRLYVRRQVVNVSFDTHLQLFNSLPPRISLNEFMYAATESYETICIKRQAFSKEEETTSLELIENEKWKRLAMH</sequence>